<gene>
    <name evidence="3" type="ORF">HED64_12170</name>
</gene>
<feature type="compositionally biased region" description="Low complexity" evidence="1">
    <location>
        <begin position="393"/>
        <end position="406"/>
    </location>
</feature>
<evidence type="ECO:0008006" key="5">
    <source>
        <dbReference type="Google" id="ProtNLM"/>
    </source>
</evidence>
<feature type="transmembrane region" description="Helical" evidence="2">
    <location>
        <begin position="192"/>
        <end position="211"/>
    </location>
</feature>
<accession>A0ABX1G638</accession>
<feature type="region of interest" description="Disordered" evidence="1">
    <location>
        <begin position="389"/>
        <end position="450"/>
    </location>
</feature>
<reference evidence="3 4" key="1">
    <citation type="submission" date="2020-04" db="EMBL/GenBank/DDBJ databases">
        <title>Paeniglutamicibacter sp. ANT13_2, a novel actinomycete isolated from sediment in Antarctica.</title>
        <authorList>
            <person name="Sakdapetsiri C."/>
            <person name="Pinyakong O."/>
        </authorList>
    </citation>
    <scope>NUCLEOTIDE SEQUENCE [LARGE SCALE GENOMIC DNA]</scope>
    <source>
        <strain evidence="3 4">ANT13_2</strain>
    </source>
</reference>
<dbReference type="EMBL" id="JAAWVT010000005">
    <property type="protein sequence ID" value="NKG21459.1"/>
    <property type="molecule type" value="Genomic_DNA"/>
</dbReference>
<proteinExistence type="predicted"/>
<keyword evidence="2" id="KW-1133">Transmembrane helix</keyword>
<dbReference type="Proteomes" id="UP000746595">
    <property type="component" value="Unassembled WGS sequence"/>
</dbReference>
<evidence type="ECO:0000313" key="3">
    <source>
        <dbReference type="EMBL" id="NKG21459.1"/>
    </source>
</evidence>
<sequence length="450" mass="48757">MTVAVTVALSAAGAQLIPAEYSAVATLTVSPITTSPFSSAAVNQQINITTERAILGSSQVATLAIRTLGHDIGPEELMRHSEVAAPQGSQILEVTVSADTAEKAAARANALASAYLIFRADGAKEIADAFIADLDGQIKEIENKANADSQERQQLWDLRAQRTTLKLVALSPGQVIGLAIPPTEKSSLDTKIFLVGGLVGGLLLGLALSLLRDRWDRKVRFADRLVAATGATVYTLNQDDEEESLRWILRFLTRSYEPNQRPGRPAGFLGLMPADPSVLVLKLRDMAQAHGLDSCTVDKDVLNGQALDAGWPLEIDRIELGSRDLVLMELAEFVAGSRLASISERFLESLVLVVHHKTNIKDVIAVVGQARDLPHMRLIVVFYDGRPRRRATDTPQTTTTPSGTEPQNLKDPSPFESKVSQQDMPVNNPLKSIERKLDAGQRLIAGRKET</sequence>
<evidence type="ECO:0000256" key="1">
    <source>
        <dbReference type="SAM" id="MobiDB-lite"/>
    </source>
</evidence>
<name>A0ABX1G638_9MICC</name>
<evidence type="ECO:0000256" key="2">
    <source>
        <dbReference type="SAM" id="Phobius"/>
    </source>
</evidence>
<evidence type="ECO:0000313" key="4">
    <source>
        <dbReference type="Proteomes" id="UP000746595"/>
    </source>
</evidence>
<dbReference type="PANTHER" id="PTHR32309">
    <property type="entry name" value="TYROSINE-PROTEIN KINASE"/>
    <property type="match status" value="1"/>
</dbReference>
<organism evidence="3 4">
    <name type="scientific">Paeniglutamicibacter terrestris</name>
    <dbReference type="NCBI Taxonomy" id="2723403"/>
    <lineage>
        <taxon>Bacteria</taxon>
        <taxon>Bacillati</taxon>
        <taxon>Actinomycetota</taxon>
        <taxon>Actinomycetes</taxon>
        <taxon>Micrococcales</taxon>
        <taxon>Micrococcaceae</taxon>
        <taxon>Paeniglutamicibacter</taxon>
    </lineage>
</organism>
<keyword evidence="4" id="KW-1185">Reference proteome</keyword>
<keyword evidence="2" id="KW-0472">Membrane</keyword>
<dbReference type="InterPro" id="IPR050445">
    <property type="entry name" value="Bact_polysacc_biosynth/exp"/>
</dbReference>
<comment type="caution">
    <text evidence="3">The sequence shown here is derived from an EMBL/GenBank/DDBJ whole genome shotgun (WGS) entry which is preliminary data.</text>
</comment>
<keyword evidence="2" id="KW-0812">Transmembrane</keyword>
<protein>
    <recommendedName>
        <fullName evidence="5">Polysaccharide chain length determinant N-terminal domain-containing protein</fullName>
    </recommendedName>
</protein>
<dbReference type="PANTHER" id="PTHR32309:SF31">
    <property type="entry name" value="CAPSULAR EXOPOLYSACCHARIDE FAMILY"/>
    <property type="match status" value="1"/>
</dbReference>